<evidence type="ECO:0000313" key="1">
    <source>
        <dbReference type="EMBL" id="OAY46785.1"/>
    </source>
</evidence>
<accession>A0A2C9VNV2</accession>
<organism evidence="1">
    <name type="scientific">Manihot esculenta</name>
    <name type="common">Cassava</name>
    <name type="synonym">Jatropha manihot</name>
    <dbReference type="NCBI Taxonomy" id="3983"/>
    <lineage>
        <taxon>Eukaryota</taxon>
        <taxon>Viridiplantae</taxon>
        <taxon>Streptophyta</taxon>
        <taxon>Embryophyta</taxon>
        <taxon>Tracheophyta</taxon>
        <taxon>Spermatophyta</taxon>
        <taxon>Magnoliopsida</taxon>
        <taxon>eudicotyledons</taxon>
        <taxon>Gunneridae</taxon>
        <taxon>Pentapetalae</taxon>
        <taxon>rosids</taxon>
        <taxon>fabids</taxon>
        <taxon>Malpighiales</taxon>
        <taxon>Euphorbiaceae</taxon>
        <taxon>Crotonoideae</taxon>
        <taxon>Manihoteae</taxon>
        <taxon>Manihot</taxon>
    </lineage>
</organism>
<gene>
    <name evidence="1" type="ORF">MANES_06G027300</name>
</gene>
<dbReference type="EMBL" id="CM004392">
    <property type="protein sequence ID" value="OAY46785.1"/>
    <property type="molecule type" value="Genomic_DNA"/>
</dbReference>
<sequence length="34" mass="3940">MYITISSLPEHHDSNRLLSCYMNCDLEAILCCLH</sequence>
<dbReference type="AlphaFoldDB" id="A0A2C9VNV2"/>
<name>A0A2C9VNV2_MANES</name>
<proteinExistence type="predicted"/>
<reference evidence="1" key="1">
    <citation type="submission" date="2016-02" db="EMBL/GenBank/DDBJ databases">
        <title>WGS assembly of Manihot esculenta.</title>
        <authorList>
            <person name="Bredeson J.V."/>
            <person name="Prochnik S.E."/>
            <person name="Lyons J.B."/>
            <person name="Schmutz J."/>
            <person name="Grimwood J."/>
            <person name="Vrebalov J."/>
            <person name="Bart R.S."/>
            <person name="Amuge T."/>
            <person name="Ferguson M.E."/>
            <person name="Green R."/>
            <person name="Putnam N."/>
            <person name="Stites J."/>
            <person name="Rounsley S."/>
            <person name="Rokhsar D.S."/>
        </authorList>
    </citation>
    <scope>NUCLEOTIDE SEQUENCE [LARGE SCALE GENOMIC DNA]</scope>
    <source>
        <tissue evidence="1">Leaf</tissue>
    </source>
</reference>
<protein>
    <submittedName>
        <fullName evidence="1">Uncharacterized protein</fullName>
    </submittedName>
</protein>